<keyword evidence="1" id="KW-0547">Nucleotide-binding</keyword>
<feature type="domain" description="ABC transporter" evidence="3">
    <location>
        <begin position="6"/>
        <end position="221"/>
    </location>
</feature>
<evidence type="ECO:0000256" key="2">
    <source>
        <dbReference type="ARBA" id="ARBA00022840"/>
    </source>
</evidence>
<reference evidence="4 5" key="1">
    <citation type="journal article" date="2013" name="BMC Genomics">
        <title>Reconstruction of the lipid metabolism for the microalga Monoraphidium neglectum from its genome sequence reveals characteristics suitable for biofuel production.</title>
        <authorList>
            <person name="Bogen C."/>
            <person name="Al-Dilaimi A."/>
            <person name="Albersmeier A."/>
            <person name="Wichmann J."/>
            <person name="Grundmann M."/>
            <person name="Rupp O."/>
            <person name="Lauersen K.J."/>
            <person name="Blifernez-Klassen O."/>
            <person name="Kalinowski J."/>
            <person name="Goesmann A."/>
            <person name="Mussgnug J.H."/>
            <person name="Kruse O."/>
        </authorList>
    </citation>
    <scope>NUCLEOTIDE SEQUENCE [LARGE SCALE GENOMIC DNA]</scope>
    <source>
        <strain evidence="4 5">SAG 48.87</strain>
    </source>
</reference>
<accession>A0A0D2M7T4</accession>
<dbReference type="KEGG" id="mng:MNEG_16424"/>
<evidence type="ECO:0000256" key="1">
    <source>
        <dbReference type="ARBA" id="ARBA00022741"/>
    </source>
</evidence>
<dbReference type="CDD" id="cd03221">
    <property type="entry name" value="ABCF_EF-3"/>
    <property type="match status" value="1"/>
</dbReference>
<keyword evidence="5" id="KW-1185">Reference proteome</keyword>
<keyword evidence="2" id="KW-0067">ATP-binding</keyword>
<dbReference type="InterPro" id="IPR017871">
    <property type="entry name" value="ABC_transporter-like_CS"/>
</dbReference>
<dbReference type="InterPro" id="IPR003593">
    <property type="entry name" value="AAA+_ATPase"/>
</dbReference>
<dbReference type="EMBL" id="KK106559">
    <property type="protein sequence ID" value="KIY91540.1"/>
    <property type="molecule type" value="Genomic_DNA"/>
</dbReference>
<dbReference type="GO" id="GO:0016887">
    <property type="term" value="F:ATP hydrolysis activity"/>
    <property type="evidence" value="ECO:0007669"/>
    <property type="project" value="InterPro"/>
</dbReference>
<dbReference type="PROSITE" id="PS00211">
    <property type="entry name" value="ABC_TRANSPORTER_1"/>
    <property type="match status" value="1"/>
</dbReference>
<sequence>MGQSVASVQNMTHGYGGRLLFKNANLEIERGDRVAIIGPNGAGKSTLLRLIMGREKPMAGRVSLGEHNIVPNYFEQNQAEALDLELTVMETLVRSAPDAQLNELKQLLGRMMFSGTAMDKKVKVLSGGEKARLALAKFMCTKGTLLILDEPTNHLDIPSKETLEEAVRCFEGAVIAVSHDRYFLRQIATRILQVEGGQFVDFQQAPALLLVAAGLPSAPGTHPTAPSPT</sequence>
<gene>
    <name evidence="4" type="ORF">MNEG_16424</name>
</gene>
<dbReference type="GO" id="GO:0003676">
    <property type="term" value="F:nucleic acid binding"/>
    <property type="evidence" value="ECO:0007669"/>
    <property type="project" value="UniProtKB-ARBA"/>
</dbReference>
<name>A0A0D2M7T4_9CHLO</name>
<dbReference type="OrthoDB" id="2110130at2759"/>
<evidence type="ECO:0000313" key="4">
    <source>
        <dbReference type="EMBL" id="KIY91540.1"/>
    </source>
</evidence>
<dbReference type="Pfam" id="PF00005">
    <property type="entry name" value="ABC_tran"/>
    <property type="match status" value="1"/>
</dbReference>
<dbReference type="STRING" id="145388.A0A0D2M7T4"/>
<dbReference type="AlphaFoldDB" id="A0A0D2M7T4"/>
<dbReference type="RefSeq" id="XP_013890560.1">
    <property type="nucleotide sequence ID" value="XM_014035106.1"/>
</dbReference>
<evidence type="ECO:0000313" key="5">
    <source>
        <dbReference type="Proteomes" id="UP000054498"/>
    </source>
</evidence>
<protein>
    <recommendedName>
        <fullName evidence="3">ABC transporter domain-containing protein</fullName>
    </recommendedName>
</protein>
<dbReference type="FunFam" id="3.40.50.300:FF:000309">
    <property type="entry name" value="ABC transporter ATP-binding protein"/>
    <property type="match status" value="1"/>
</dbReference>
<proteinExistence type="predicted"/>
<dbReference type="Proteomes" id="UP000054498">
    <property type="component" value="Unassembled WGS sequence"/>
</dbReference>
<dbReference type="PANTHER" id="PTHR42855">
    <property type="entry name" value="ABC TRANSPORTER ATP-BINDING SUBUNIT"/>
    <property type="match status" value="1"/>
</dbReference>
<dbReference type="PANTHER" id="PTHR42855:SF1">
    <property type="entry name" value="ABC TRANSPORTER DOMAIN-CONTAINING PROTEIN"/>
    <property type="match status" value="1"/>
</dbReference>
<dbReference type="InterPro" id="IPR051309">
    <property type="entry name" value="ABCF_ATPase"/>
</dbReference>
<organism evidence="4 5">
    <name type="scientific">Monoraphidium neglectum</name>
    <dbReference type="NCBI Taxonomy" id="145388"/>
    <lineage>
        <taxon>Eukaryota</taxon>
        <taxon>Viridiplantae</taxon>
        <taxon>Chlorophyta</taxon>
        <taxon>core chlorophytes</taxon>
        <taxon>Chlorophyceae</taxon>
        <taxon>CS clade</taxon>
        <taxon>Sphaeropleales</taxon>
        <taxon>Selenastraceae</taxon>
        <taxon>Monoraphidium</taxon>
    </lineage>
</organism>
<dbReference type="InterPro" id="IPR027417">
    <property type="entry name" value="P-loop_NTPase"/>
</dbReference>
<evidence type="ECO:0000259" key="3">
    <source>
        <dbReference type="PROSITE" id="PS50893"/>
    </source>
</evidence>
<dbReference type="InterPro" id="IPR003439">
    <property type="entry name" value="ABC_transporter-like_ATP-bd"/>
</dbReference>
<dbReference type="SMART" id="SM00382">
    <property type="entry name" value="AAA"/>
    <property type="match status" value="1"/>
</dbReference>
<dbReference type="SUPFAM" id="SSF52540">
    <property type="entry name" value="P-loop containing nucleoside triphosphate hydrolases"/>
    <property type="match status" value="1"/>
</dbReference>
<dbReference type="Gene3D" id="3.40.50.300">
    <property type="entry name" value="P-loop containing nucleotide triphosphate hydrolases"/>
    <property type="match status" value="1"/>
</dbReference>
<dbReference type="GO" id="GO:0005524">
    <property type="term" value="F:ATP binding"/>
    <property type="evidence" value="ECO:0007669"/>
    <property type="project" value="UniProtKB-KW"/>
</dbReference>
<dbReference type="GeneID" id="25734182"/>
<dbReference type="PROSITE" id="PS50893">
    <property type="entry name" value="ABC_TRANSPORTER_2"/>
    <property type="match status" value="1"/>
</dbReference>